<comment type="caution">
    <text evidence="15">The sequence shown here is derived from an EMBL/GenBank/DDBJ whole genome shotgun (WGS) entry which is preliminary data.</text>
</comment>
<feature type="domain" description="PTS EIIC type-1" evidence="14">
    <location>
        <begin position="124"/>
        <end position="476"/>
    </location>
</feature>
<dbReference type="InterPro" id="IPR013013">
    <property type="entry name" value="PTS_EIIC_1"/>
</dbReference>
<evidence type="ECO:0000256" key="6">
    <source>
        <dbReference type="ARBA" id="ARBA00022683"/>
    </source>
</evidence>
<name>A0A372LRX7_9BACI</name>
<organism evidence="15 16">
    <name type="scientific">Peribacillus saganii</name>
    <dbReference type="NCBI Taxonomy" id="2303992"/>
    <lineage>
        <taxon>Bacteria</taxon>
        <taxon>Bacillati</taxon>
        <taxon>Bacillota</taxon>
        <taxon>Bacilli</taxon>
        <taxon>Bacillales</taxon>
        <taxon>Bacillaceae</taxon>
        <taxon>Peribacillus</taxon>
    </lineage>
</organism>
<keyword evidence="4" id="KW-0762">Sugar transport</keyword>
<protein>
    <submittedName>
        <fullName evidence="15">Trehalose permease IIC protein</fullName>
    </submittedName>
</protein>
<dbReference type="InterPro" id="IPR001996">
    <property type="entry name" value="PTS_IIB_1"/>
</dbReference>
<evidence type="ECO:0000313" key="15">
    <source>
        <dbReference type="EMBL" id="RFU70552.1"/>
    </source>
</evidence>
<keyword evidence="10 12" id="KW-0472">Membrane</keyword>
<evidence type="ECO:0000256" key="7">
    <source>
        <dbReference type="ARBA" id="ARBA00022692"/>
    </source>
</evidence>
<dbReference type="GO" id="GO:0090589">
    <property type="term" value="F:protein-phosphocysteine-trehalose phosphotransferase system transporter activity"/>
    <property type="evidence" value="ECO:0007669"/>
    <property type="project" value="TreeGrafter"/>
</dbReference>
<dbReference type="GO" id="GO:0015771">
    <property type="term" value="P:trehalose transport"/>
    <property type="evidence" value="ECO:0007669"/>
    <property type="project" value="TreeGrafter"/>
</dbReference>
<dbReference type="InterPro" id="IPR036878">
    <property type="entry name" value="Glu_permease_IIB"/>
</dbReference>
<evidence type="ECO:0000256" key="3">
    <source>
        <dbReference type="ARBA" id="ARBA00022475"/>
    </source>
</evidence>
<dbReference type="PANTHER" id="PTHR30175:SF4">
    <property type="entry name" value="PTS SYSTEM TREHALOSE-SPECIFIC EIIBC COMPONENT"/>
    <property type="match status" value="1"/>
</dbReference>
<feature type="transmembrane region" description="Helical" evidence="12">
    <location>
        <begin position="189"/>
        <end position="210"/>
    </location>
</feature>
<dbReference type="InterPro" id="IPR018113">
    <property type="entry name" value="PTrfase_EIIB_Cys"/>
</dbReference>
<dbReference type="Gene3D" id="3.30.1360.60">
    <property type="entry name" value="Glucose permease domain IIB"/>
    <property type="match status" value="1"/>
</dbReference>
<keyword evidence="5" id="KW-0808">Transferase</keyword>
<dbReference type="CDD" id="cd00212">
    <property type="entry name" value="PTS_IIB_glc"/>
    <property type="match status" value="1"/>
</dbReference>
<dbReference type="GO" id="GO:0016301">
    <property type="term" value="F:kinase activity"/>
    <property type="evidence" value="ECO:0007669"/>
    <property type="project" value="UniProtKB-KW"/>
</dbReference>
<dbReference type="FunFam" id="3.30.1360.60:FF:000001">
    <property type="entry name" value="PTS system glucose-specific IIBC component PtsG"/>
    <property type="match status" value="1"/>
</dbReference>
<evidence type="ECO:0000256" key="8">
    <source>
        <dbReference type="ARBA" id="ARBA00022777"/>
    </source>
</evidence>
<reference evidence="15 16" key="1">
    <citation type="submission" date="2018-08" db="EMBL/GenBank/DDBJ databases">
        <title>Bacillus chawlae sp. nov., Bacillus glennii sp. nov., and Bacillus saganii sp. nov. Isolated from the Vehicle Assembly Building at Kennedy Space Center where the Viking Spacecraft were Assembled.</title>
        <authorList>
            <person name="Seuylemezian A."/>
            <person name="Vaishampayan P."/>
        </authorList>
    </citation>
    <scope>NUCLEOTIDE SEQUENCE [LARGE SCALE GENOMIC DNA]</scope>
    <source>
        <strain evidence="15 16">V47-23a</strain>
    </source>
</reference>
<dbReference type="EMBL" id="QVTE01000015">
    <property type="protein sequence ID" value="RFU70552.1"/>
    <property type="molecule type" value="Genomic_DNA"/>
</dbReference>
<feature type="transmembrane region" description="Helical" evidence="12">
    <location>
        <begin position="260"/>
        <end position="285"/>
    </location>
</feature>
<evidence type="ECO:0000259" key="14">
    <source>
        <dbReference type="PROSITE" id="PS51103"/>
    </source>
</evidence>
<dbReference type="PROSITE" id="PS51098">
    <property type="entry name" value="PTS_EIIB_TYPE_1"/>
    <property type="match status" value="1"/>
</dbReference>
<dbReference type="InterPro" id="IPR003352">
    <property type="entry name" value="PTS_EIIC"/>
</dbReference>
<keyword evidence="6" id="KW-0598">Phosphotransferase system</keyword>
<evidence type="ECO:0000256" key="10">
    <source>
        <dbReference type="ARBA" id="ARBA00023136"/>
    </source>
</evidence>
<keyword evidence="9 12" id="KW-1133">Transmembrane helix</keyword>
<evidence type="ECO:0000313" key="16">
    <source>
        <dbReference type="Proteomes" id="UP000264541"/>
    </source>
</evidence>
<evidence type="ECO:0000256" key="5">
    <source>
        <dbReference type="ARBA" id="ARBA00022679"/>
    </source>
</evidence>
<proteinExistence type="predicted"/>
<dbReference type="Proteomes" id="UP000264541">
    <property type="component" value="Unassembled WGS sequence"/>
</dbReference>
<evidence type="ECO:0000256" key="12">
    <source>
        <dbReference type="SAM" id="Phobius"/>
    </source>
</evidence>
<dbReference type="Pfam" id="PF02378">
    <property type="entry name" value="PTS_EIIC"/>
    <property type="match status" value="1"/>
</dbReference>
<evidence type="ECO:0000256" key="4">
    <source>
        <dbReference type="ARBA" id="ARBA00022597"/>
    </source>
</evidence>
<feature type="transmembrane region" description="Helical" evidence="12">
    <location>
        <begin position="153"/>
        <end position="177"/>
    </location>
</feature>
<comment type="subcellular location">
    <subcellularLocation>
        <location evidence="1">Cell membrane</location>
        <topology evidence="1">Multi-pass membrane protein</topology>
    </subcellularLocation>
</comment>
<dbReference type="OrthoDB" id="9769191at2"/>
<feature type="transmembrane region" description="Helical" evidence="12">
    <location>
        <begin position="230"/>
        <end position="253"/>
    </location>
</feature>
<dbReference type="GO" id="GO:0005886">
    <property type="term" value="C:plasma membrane"/>
    <property type="evidence" value="ECO:0007669"/>
    <property type="project" value="UniProtKB-SubCell"/>
</dbReference>
<feature type="transmembrane region" description="Helical" evidence="12">
    <location>
        <begin position="112"/>
        <end position="133"/>
    </location>
</feature>
<feature type="domain" description="PTS EIIB type-1" evidence="13">
    <location>
        <begin position="8"/>
        <end position="91"/>
    </location>
</feature>
<keyword evidence="3" id="KW-1003">Cell membrane</keyword>
<keyword evidence="2" id="KW-0813">Transport</keyword>
<dbReference type="SUPFAM" id="SSF55604">
    <property type="entry name" value="Glucose permease domain IIB"/>
    <property type="match status" value="1"/>
</dbReference>
<dbReference type="NCBIfam" id="TIGR00826">
    <property type="entry name" value="EIIB_glc"/>
    <property type="match status" value="1"/>
</dbReference>
<dbReference type="PROSITE" id="PS01035">
    <property type="entry name" value="PTS_EIIB_TYPE_1_CYS"/>
    <property type="match status" value="1"/>
</dbReference>
<evidence type="ECO:0000256" key="9">
    <source>
        <dbReference type="ARBA" id="ARBA00022989"/>
    </source>
</evidence>
<feature type="transmembrane region" description="Helical" evidence="12">
    <location>
        <begin position="400"/>
        <end position="421"/>
    </location>
</feature>
<gene>
    <name evidence="15" type="ORF">D0469_06380</name>
</gene>
<dbReference type="GO" id="GO:0008982">
    <property type="term" value="F:protein-N(PI)-phosphohistidine-sugar phosphotransferase activity"/>
    <property type="evidence" value="ECO:0007669"/>
    <property type="project" value="InterPro"/>
</dbReference>
<dbReference type="GO" id="GO:0009401">
    <property type="term" value="P:phosphoenolpyruvate-dependent sugar phosphotransferase system"/>
    <property type="evidence" value="ECO:0007669"/>
    <property type="project" value="UniProtKB-KW"/>
</dbReference>
<keyword evidence="7 12" id="KW-0812">Transmembrane</keyword>
<keyword evidence="16" id="KW-1185">Reference proteome</keyword>
<evidence type="ECO:0000256" key="11">
    <source>
        <dbReference type="PROSITE-ProRule" id="PRU00421"/>
    </source>
</evidence>
<dbReference type="InterPro" id="IPR050558">
    <property type="entry name" value="PTS_Sugar-Specific_Components"/>
</dbReference>
<dbReference type="PROSITE" id="PS51103">
    <property type="entry name" value="PTS_EIIC_TYPE_1"/>
    <property type="match status" value="1"/>
</dbReference>
<dbReference type="PANTHER" id="PTHR30175">
    <property type="entry name" value="PHOSPHOTRANSFERASE SYSTEM TRANSPORT PROTEIN"/>
    <property type="match status" value="1"/>
</dbReference>
<evidence type="ECO:0000256" key="2">
    <source>
        <dbReference type="ARBA" id="ARBA00022448"/>
    </source>
</evidence>
<dbReference type="Pfam" id="PF00367">
    <property type="entry name" value="PTS_EIIB"/>
    <property type="match status" value="1"/>
</dbReference>
<evidence type="ECO:0000259" key="13">
    <source>
        <dbReference type="PROSITE" id="PS51098"/>
    </source>
</evidence>
<feature type="transmembrane region" description="Helical" evidence="12">
    <location>
        <begin position="441"/>
        <end position="463"/>
    </location>
</feature>
<dbReference type="AlphaFoldDB" id="A0A372LRX7"/>
<sequence>MSIVSELKESVSQIISYIGGADNIESASHCVTRLRLVLKDKDQADVKSIENLDIVKGTFFASGQFQVIIGPGLVEKVYGEFIKQTGIKESSMAEVKENARAKESVIQKAVRTLADIFIPILPAIVASGLLMGFNNLLANPGLFYEKSVIEVHTGIAGIAQIINLVANAAFTFLPTLIGWSAVKKFGGNPVLGIVLGLILVHPALMSAYDYAADPSKVKHWDVLGFKIEQIGYQGQVLPVLVAAYLLAQIEIFLKKRIPDAIQLIIVSPIALLLTAFLTFTIIGPITMTGANWITDGVVYLFDVAPVFAGAFYAFISPLLVITGMHHLFLGVNLQMAGSLGYVTLWPIGDTVTLAQGTAALTMFFILRNKKMKNVAFTSSFSAWLGITEPAIYGVNLRYRYPFIAVMLASAIGSGFLAYFDVKATSIGVGGLFSFLSVFPEYWGVYFTGNIMTIILTALITFLFSKSKRFKNEDLEA</sequence>
<keyword evidence="8" id="KW-0418">Kinase</keyword>
<feature type="transmembrane region" description="Helical" evidence="12">
    <location>
        <begin position="350"/>
        <end position="366"/>
    </location>
</feature>
<accession>A0A372LRX7</accession>
<evidence type="ECO:0000256" key="1">
    <source>
        <dbReference type="ARBA" id="ARBA00004651"/>
    </source>
</evidence>
<feature type="active site" description="Phosphocysteine intermediate; for EIIB activity" evidence="11">
    <location>
        <position position="30"/>
    </location>
</feature>